<accession>A0A8D0G8C7</accession>
<dbReference type="InterPro" id="IPR006574">
    <property type="entry name" value="PRY"/>
</dbReference>
<dbReference type="InterPro" id="IPR001870">
    <property type="entry name" value="B30.2/SPRY"/>
</dbReference>
<evidence type="ECO:0000256" key="1">
    <source>
        <dbReference type="ARBA" id="ARBA00009651"/>
    </source>
</evidence>
<dbReference type="InterPro" id="IPR043136">
    <property type="entry name" value="B30.2/SPRY_sf"/>
</dbReference>
<keyword evidence="6" id="KW-1185">Reference proteome</keyword>
<dbReference type="Pfam" id="PF13765">
    <property type="entry name" value="PRY"/>
    <property type="match status" value="1"/>
</dbReference>
<dbReference type="PANTHER" id="PTHR24103">
    <property type="entry name" value="E3 UBIQUITIN-PROTEIN LIGASE TRIM"/>
    <property type="match status" value="1"/>
</dbReference>
<evidence type="ECO:0000256" key="2">
    <source>
        <dbReference type="ARBA" id="ARBA00034460"/>
    </source>
</evidence>
<keyword evidence="3" id="KW-0732">Signal</keyword>
<evidence type="ECO:0000259" key="4">
    <source>
        <dbReference type="PROSITE" id="PS50188"/>
    </source>
</evidence>
<dbReference type="Gene3D" id="2.60.120.920">
    <property type="match status" value="1"/>
</dbReference>
<dbReference type="InterPro" id="IPR003877">
    <property type="entry name" value="SPRY_dom"/>
</dbReference>
<comment type="function">
    <text evidence="2">Neurotoxin that produces dose-dependent hypolocomotion and hyperalgesia in mice. May directly act on the central nervous system, as it is 6500-fold more potent when administered intracerebroventricularly than intraperitoneal.</text>
</comment>
<dbReference type="InterPro" id="IPR050143">
    <property type="entry name" value="TRIM/RBCC"/>
</dbReference>
<dbReference type="SMART" id="SM00589">
    <property type="entry name" value="PRY"/>
    <property type="match status" value="1"/>
</dbReference>
<dbReference type="Pfam" id="PF00622">
    <property type="entry name" value="SPRY"/>
    <property type="match status" value="1"/>
</dbReference>
<feature type="signal peptide" evidence="3">
    <location>
        <begin position="1"/>
        <end position="18"/>
    </location>
</feature>
<dbReference type="SUPFAM" id="SSF49899">
    <property type="entry name" value="Concanavalin A-like lectins/glucanases"/>
    <property type="match status" value="1"/>
</dbReference>
<dbReference type="AlphaFoldDB" id="A0A8D0G8C7"/>
<evidence type="ECO:0000313" key="6">
    <source>
        <dbReference type="Proteomes" id="UP000694392"/>
    </source>
</evidence>
<dbReference type="InterPro" id="IPR003879">
    <property type="entry name" value="Butyrophylin_SPRY"/>
</dbReference>
<evidence type="ECO:0000313" key="5">
    <source>
        <dbReference type="Ensembl" id="ENSSPUP00000002844.1"/>
    </source>
</evidence>
<proteinExistence type="inferred from homology"/>
<dbReference type="Ensembl" id="ENSSPUT00000003015.1">
    <property type="protein sequence ID" value="ENSSPUP00000002844.1"/>
    <property type="gene ID" value="ENSSPUG00000002189.1"/>
</dbReference>
<protein>
    <recommendedName>
        <fullName evidence="4">B30.2/SPRY domain-containing protein</fullName>
    </recommendedName>
</protein>
<organism evidence="5 6">
    <name type="scientific">Sphenodon punctatus</name>
    <name type="common">Tuatara</name>
    <name type="synonym">Hatteria punctata</name>
    <dbReference type="NCBI Taxonomy" id="8508"/>
    <lineage>
        <taxon>Eukaryota</taxon>
        <taxon>Metazoa</taxon>
        <taxon>Chordata</taxon>
        <taxon>Craniata</taxon>
        <taxon>Vertebrata</taxon>
        <taxon>Euteleostomi</taxon>
        <taxon>Lepidosauria</taxon>
        <taxon>Sphenodontia</taxon>
        <taxon>Sphenodontidae</taxon>
        <taxon>Sphenodon</taxon>
    </lineage>
</organism>
<dbReference type="Proteomes" id="UP000694392">
    <property type="component" value="Unplaced"/>
</dbReference>
<dbReference type="SMART" id="SM00449">
    <property type="entry name" value="SPRY"/>
    <property type="match status" value="1"/>
</dbReference>
<dbReference type="InterPro" id="IPR013320">
    <property type="entry name" value="ConA-like_dom_sf"/>
</dbReference>
<dbReference type="PROSITE" id="PS50188">
    <property type="entry name" value="B302_SPRY"/>
    <property type="match status" value="1"/>
</dbReference>
<comment type="similarity">
    <text evidence="1">Belongs to the ohanin/vespryn family.</text>
</comment>
<reference evidence="5" key="2">
    <citation type="submission" date="2025-09" db="UniProtKB">
        <authorList>
            <consortium name="Ensembl"/>
        </authorList>
    </citation>
    <scope>IDENTIFICATION</scope>
</reference>
<feature type="chain" id="PRO_5034383178" description="B30.2/SPRY domain-containing protein" evidence="3">
    <location>
        <begin position="19"/>
        <end position="183"/>
    </location>
</feature>
<feature type="domain" description="B30.2/SPRY" evidence="4">
    <location>
        <begin position="3"/>
        <end position="183"/>
    </location>
</feature>
<dbReference type="GeneTree" id="ENSGT01030000234669"/>
<dbReference type="OMA" id="HYFEVKY"/>
<evidence type="ECO:0000256" key="3">
    <source>
        <dbReference type="SAM" id="SignalP"/>
    </source>
</evidence>
<sequence length="183" mass="20652">GQLFLLWLSLLLPNGGDGEATKVTFDPDTAYPWLIVSADGKYVISGNESQSVPDNSKRFSRSPCVLGSRGFTSGKHYWEVEFGNQREWAVGVARESVERKEYLRLSPEEGIWAEGRWWLRRRDLSSQGAGWPVGKIIVYLDYKAGLVVFYVEGKVIPMSASFNGERVFPFFYVGGGVWLKLNF</sequence>
<reference evidence="5" key="1">
    <citation type="submission" date="2025-08" db="UniProtKB">
        <authorList>
            <consortium name="Ensembl"/>
        </authorList>
    </citation>
    <scope>IDENTIFICATION</scope>
</reference>
<name>A0A8D0G8C7_SPHPU</name>
<dbReference type="PRINTS" id="PR01407">
    <property type="entry name" value="BUTYPHLNCDUF"/>
</dbReference>